<comment type="caution">
    <text evidence="1">The sequence shown here is derived from an EMBL/GenBank/DDBJ whole genome shotgun (WGS) entry which is preliminary data.</text>
</comment>
<name>A0ACC2X450_9TREE</name>
<proteinExistence type="predicted"/>
<evidence type="ECO:0000313" key="2">
    <source>
        <dbReference type="Proteomes" id="UP001234202"/>
    </source>
</evidence>
<evidence type="ECO:0000313" key="1">
    <source>
        <dbReference type="EMBL" id="KAJ9118077.1"/>
    </source>
</evidence>
<sequence>MADYFKDWRKAKSWHLPYFRVLEWLAKIVAKTLNDGLQQLSQQQEAEVNACEQLRKDWSDLRHQLEGTNESIRTCDFEQGQARLQEFESSVQSSLIYGECQKKNAHGLSSGLVDKACLELSQVKTKICDDNSAFPLSLALEAFYDLVPKVLKEANTVMSLQEVKAAVIYLNDRQHTGPEKLIEQCSLFAPGAPDAATALTVEHCESVAEYLTTQSEAYGDAAFKKSRQTKQFQSLTKTIIRDTLKTMSKHFQLQAIEERKMNRAKRPSSTNSEVLESRFVDAPAPEEASSQCTSQLAKACSIIRSKLTAGAPSEYRTGVEELLTVLSAYSEVVVPNVQDLLSEEMRGEKPSAEALSDLRTAEEAQYRLDMEGLSEADAADRNARYASFMKSFDAIKSVMDSELDMNPSCRTSVQSLRELVESHQRAVQGSKGSNVC</sequence>
<dbReference type="EMBL" id="JASBWV010000030">
    <property type="protein sequence ID" value="KAJ9118077.1"/>
    <property type="molecule type" value="Genomic_DNA"/>
</dbReference>
<accession>A0ACC2X450</accession>
<reference evidence="1" key="1">
    <citation type="submission" date="2023-04" db="EMBL/GenBank/DDBJ databases">
        <title>Draft Genome sequencing of Naganishia species isolated from polar environments using Oxford Nanopore Technology.</title>
        <authorList>
            <person name="Leo P."/>
            <person name="Venkateswaran K."/>
        </authorList>
    </citation>
    <scope>NUCLEOTIDE SEQUENCE</scope>
    <source>
        <strain evidence="1">DBVPG 5303</strain>
    </source>
</reference>
<protein>
    <submittedName>
        <fullName evidence="1">Uncharacterized protein</fullName>
    </submittedName>
</protein>
<dbReference type="Proteomes" id="UP001234202">
    <property type="component" value="Unassembled WGS sequence"/>
</dbReference>
<organism evidence="1 2">
    <name type="scientific">Naganishia onofrii</name>
    <dbReference type="NCBI Taxonomy" id="1851511"/>
    <lineage>
        <taxon>Eukaryota</taxon>
        <taxon>Fungi</taxon>
        <taxon>Dikarya</taxon>
        <taxon>Basidiomycota</taxon>
        <taxon>Agaricomycotina</taxon>
        <taxon>Tremellomycetes</taxon>
        <taxon>Filobasidiales</taxon>
        <taxon>Filobasidiaceae</taxon>
        <taxon>Naganishia</taxon>
    </lineage>
</organism>
<keyword evidence="2" id="KW-1185">Reference proteome</keyword>
<gene>
    <name evidence="1" type="ORF">QFC24_006349</name>
</gene>